<feature type="region of interest" description="Disordered" evidence="7">
    <location>
        <begin position="69"/>
        <end position="100"/>
    </location>
</feature>
<dbReference type="SMART" id="SM00233">
    <property type="entry name" value="PH"/>
    <property type="match status" value="1"/>
</dbReference>
<dbReference type="InterPro" id="IPR000008">
    <property type="entry name" value="C2_dom"/>
</dbReference>
<dbReference type="SMART" id="SM00325">
    <property type="entry name" value="RhoGEF"/>
    <property type="match status" value="1"/>
</dbReference>
<name>A0AAW2HXX1_9NEOP</name>
<keyword evidence="3" id="KW-0343">GTPase activation</keyword>
<dbReference type="PROSITE" id="PS50004">
    <property type="entry name" value="C2"/>
    <property type="match status" value="1"/>
</dbReference>
<dbReference type="GO" id="GO:0016020">
    <property type="term" value="C:membrane"/>
    <property type="evidence" value="ECO:0007669"/>
    <property type="project" value="TreeGrafter"/>
</dbReference>
<dbReference type="InterPro" id="IPR035899">
    <property type="entry name" value="DBL_dom_sf"/>
</dbReference>
<dbReference type="PROSITE" id="PS00741">
    <property type="entry name" value="DH_1"/>
    <property type="match status" value="1"/>
</dbReference>
<dbReference type="AlphaFoldDB" id="A0AAW2HXX1"/>
<dbReference type="Pfam" id="PF00621">
    <property type="entry name" value="RhoGEF"/>
    <property type="match status" value="1"/>
</dbReference>
<dbReference type="InterPro" id="IPR008936">
    <property type="entry name" value="Rho_GTPase_activation_prot"/>
</dbReference>
<dbReference type="InterPro" id="IPR011993">
    <property type="entry name" value="PH-like_dom_sf"/>
</dbReference>
<dbReference type="InterPro" id="IPR035892">
    <property type="entry name" value="C2_domain_sf"/>
</dbReference>
<comment type="subcellular location">
    <subcellularLocation>
        <location evidence="1">Cell projection</location>
        <location evidence="1">Axon</location>
    </subcellularLocation>
    <subcellularLocation>
        <location evidence="2">Cell projection</location>
        <location evidence="2">Dendritic spine</location>
    </subcellularLocation>
</comment>
<organism evidence="11">
    <name type="scientific">Menopon gallinae</name>
    <name type="common">poultry shaft louse</name>
    <dbReference type="NCBI Taxonomy" id="328185"/>
    <lineage>
        <taxon>Eukaryota</taxon>
        <taxon>Metazoa</taxon>
        <taxon>Ecdysozoa</taxon>
        <taxon>Arthropoda</taxon>
        <taxon>Hexapoda</taxon>
        <taxon>Insecta</taxon>
        <taxon>Pterygota</taxon>
        <taxon>Neoptera</taxon>
        <taxon>Paraneoptera</taxon>
        <taxon>Psocodea</taxon>
        <taxon>Troctomorpha</taxon>
        <taxon>Phthiraptera</taxon>
        <taxon>Amblycera</taxon>
        <taxon>Menoponidae</taxon>
        <taxon>Menopon</taxon>
    </lineage>
</organism>
<evidence type="ECO:0000256" key="5">
    <source>
        <dbReference type="ARBA" id="ARBA00023018"/>
    </source>
</evidence>
<keyword evidence="6" id="KW-0966">Cell projection</keyword>
<evidence type="ECO:0000256" key="6">
    <source>
        <dbReference type="ARBA" id="ARBA00023273"/>
    </source>
</evidence>
<dbReference type="InterPro" id="IPR037769">
    <property type="entry name" value="Abr/Bcr"/>
</dbReference>
<feature type="domain" description="C2" evidence="8">
    <location>
        <begin position="843"/>
        <end position="958"/>
    </location>
</feature>
<dbReference type="PANTHER" id="PTHR23182">
    <property type="entry name" value="BREAKPOINT CLUSTER REGION PROTEIN BCR"/>
    <property type="match status" value="1"/>
</dbReference>
<dbReference type="SMART" id="SM00324">
    <property type="entry name" value="RhoGAP"/>
    <property type="match status" value="1"/>
</dbReference>
<dbReference type="Gene3D" id="4.10.280.30">
    <property type="entry name" value="Bcr-Abl oncoprotein oligomerisation domain"/>
    <property type="match status" value="1"/>
</dbReference>
<dbReference type="GO" id="GO:0005096">
    <property type="term" value="F:GTPase activator activity"/>
    <property type="evidence" value="ECO:0007669"/>
    <property type="project" value="UniProtKB-KW"/>
</dbReference>
<accession>A0AAW2HXX1</accession>
<evidence type="ECO:0000256" key="4">
    <source>
        <dbReference type="ARBA" id="ARBA00022658"/>
    </source>
</evidence>
<feature type="compositionally biased region" description="Polar residues" evidence="7">
    <location>
        <begin position="129"/>
        <end position="138"/>
    </location>
</feature>
<gene>
    <name evidence="11" type="ORF">PYX00_002753</name>
</gene>
<feature type="compositionally biased region" description="Polar residues" evidence="7">
    <location>
        <begin position="161"/>
        <end position="172"/>
    </location>
</feature>
<protein>
    <recommendedName>
        <fullName evidence="12">Active breakpoint cluster region-related protein</fullName>
    </recommendedName>
</protein>
<dbReference type="PROSITE" id="PS50238">
    <property type="entry name" value="RHOGAP"/>
    <property type="match status" value="1"/>
</dbReference>
<sequence length="1185" mass="133383">MSVYGDFHKVWMERFPNSELPTAWEEDVRSNLIKHRQKINSLKEELEKEVFYVEYLEYLLADVEKQKTRAAGDGEAASEELPSRRDSDESGIDSSEAMRKFSKSCSQNSIDLCISELADSAPLNERNKSSPPNGSERSISVDETQKKPSESDGEGVESRQRSLTQPNLSNFITVIEINGKGKKKVELPKKFPPKPPPKTFMKPNVDGVKKAEANNEEPAKKRAGAMMSTPDEPPSETEETAKSKPASESTEETLKLHNDSPYGKIKKPASLKTEEVIPAADIPNNRNSTEQNEEKEPDDGARIEESEAEYCTLASPLDAPKKDNFESVESKAENANAVLDCEPFYDSVPAEDSDGECVVEALTLPSRGSLRPSIAPSNANYVNIEYFIKQRPLAERSSSVESEEENVSNNSEFSRIDSGCCEDFNSLLLGNVSDGTYASNSSLESSGTKISGPFDLDPDDMKKKIIDSIIESEIVYIECLNVLLQYMKALKATLSTSQPVISEDELNTVFFKIPELHAMHTAFLDGLRNHPPYGPHFQKLAENLKDYGAFLHNYGRATDTVKRRCQNCQQFAEITSEIKLKSLQGQVLSLEDLLHKPVARVQKNALVLDDLLKCSSNSPTDQEAIKEALALTKTFLDSFNVIETKKMTGHEDRAQRRLVKNSFMVELCEGQRKLRHLFLFNDVMACAKYKSTGRGGKFAFELKWYVHLNDLIILEETGNEPKESNPPNLLALKSQACTIRDQILRDEEKRRSGLEKQRKKLAALERQLVLAYPDLVLRVGQRSSRLYTFLLSSEFERTQWIETVRELQSIFQQSHLPGPKNNTVSMVELQAWVTACRAFLKTNMGSYLMRTVQDDSLLRGDLHVTIGLLQGLTHPLDLFLVLEVDSYGHYFRKARSKLICRSLNPKWDQSFVIDLEGSENLRILLYEEAQERAILRGKSTLKLSVSWLGTNEVSRRVNLGSGISLCVALRFHPAEMSLRRVPQSKPSGFGSKIQQVCKREERSVPFIITSCVREVERRGMTEVGIYRVSGSSSDLTKLKKSFESNSYEAEQLLKEVCVHSVTGILKLYLRELPEALFTDALYGKFLQAWNLGEERRGPALSECFQLLPTQNQDIINYLLAHLIRVNQHEAVNKMSLHNLATVFGPTLIRPSSKESKSRDLLAKGTCDVMAQAGILHHFLLQQHVR</sequence>
<proteinExistence type="predicted"/>
<dbReference type="GO" id="GO:0005085">
    <property type="term" value="F:guanyl-nucleotide exchange factor activity"/>
    <property type="evidence" value="ECO:0007669"/>
    <property type="project" value="UniProtKB-KW"/>
</dbReference>
<evidence type="ECO:0000256" key="1">
    <source>
        <dbReference type="ARBA" id="ARBA00004489"/>
    </source>
</evidence>
<evidence type="ECO:0000256" key="3">
    <source>
        <dbReference type="ARBA" id="ARBA00022468"/>
    </source>
</evidence>
<reference evidence="11" key="1">
    <citation type="journal article" date="2024" name="Gigascience">
        <title>Chromosome-level genome of the poultry shaft louse Menopon gallinae provides insight into the host-switching and adaptive evolution of parasitic lice.</title>
        <authorList>
            <person name="Xu Y."/>
            <person name="Ma L."/>
            <person name="Liu S."/>
            <person name="Liang Y."/>
            <person name="Liu Q."/>
            <person name="He Z."/>
            <person name="Tian L."/>
            <person name="Duan Y."/>
            <person name="Cai W."/>
            <person name="Li H."/>
            <person name="Song F."/>
        </authorList>
    </citation>
    <scope>NUCLEOTIDE SEQUENCE</scope>
    <source>
        <strain evidence="11">Cailab_2023a</strain>
    </source>
</reference>
<dbReference type="InterPro" id="IPR000198">
    <property type="entry name" value="RhoGAP_dom"/>
</dbReference>
<comment type="caution">
    <text evidence="11">The sequence shown here is derived from an EMBL/GenBank/DDBJ whole genome shotgun (WGS) entry which is preliminary data.</text>
</comment>
<dbReference type="Pfam" id="PF19057">
    <property type="entry name" value="PH_19"/>
    <property type="match status" value="1"/>
</dbReference>
<keyword evidence="4" id="KW-0344">Guanine-nucleotide releasing factor</keyword>
<dbReference type="Pfam" id="PF00620">
    <property type="entry name" value="RhoGAP"/>
    <property type="match status" value="1"/>
</dbReference>
<dbReference type="Gene3D" id="1.20.900.10">
    <property type="entry name" value="Dbl homology (DH) domain"/>
    <property type="match status" value="1"/>
</dbReference>
<dbReference type="SUPFAM" id="SSF49562">
    <property type="entry name" value="C2 domain (Calcium/lipid-binding domain, CaLB)"/>
    <property type="match status" value="1"/>
</dbReference>
<dbReference type="CDD" id="cd13368">
    <property type="entry name" value="PH_BCR_arthropod"/>
    <property type="match status" value="1"/>
</dbReference>
<dbReference type="GO" id="GO:0035556">
    <property type="term" value="P:intracellular signal transduction"/>
    <property type="evidence" value="ECO:0007669"/>
    <property type="project" value="InterPro"/>
</dbReference>
<evidence type="ECO:0000256" key="2">
    <source>
        <dbReference type="ARBA" id="ARBA00004552"/>
    </source>
</evidence>
<evidence type="ECO:0000259" key="9">
    <source>
        <dbReference type="PROSITE" id="PS50010"/>
    </source>
</evidence>
<evidence type="ECO:0000313" key="11">
    <source>
        <dbReference type="EMBL" id="KAL0274684.1"/>
    </source>
</evidence>
<dbReference type="SUPFAM" id="SSF50729">
    <property type="entry name" value="PH domain-like"/>
    <property type="match status" value="1"/>
</dbReference>
<evidence type="ECO:0000259" key="10">
    <source>
        <dbReference type="PROSITE" id="PS50238"/>
    </source>
</evidence>
<dbReference type="EMBL" id="JARGDH010000002">
    <property type="protein sequence ID" value="KAL0274684.1"/>
    <property type="molecule type" value="Genomic_DNA"/>
</dbReference>
<dbReference type="InterPro" id="IPR036481">
    <property type="entry name" value="Bcr-Abl_oncoprot_oligo_sf"/>
</dbReference>
<evidence type="ECO:0008006" key="12">
    <source>
        <dbReference type="Google" id="ProtNLM"/>
    </source>
</evidence>
<keyword evidence="5" id="KW-0770">Synapse</keyword>
<dbReference type="GO" id="GO:0030424">
    <property type="term" value="C:axon"/>
    <property type="evidence" value="ECO:0007669"/>
    <property type="project" value="UniProtKB-SubCell"/>
</dbReference>
<evidence type="ECO:0000256" key="7">
    <source>
        <dbReference type="SAM" id="MobiDB-lite"/>
    </source>
</evidence>
<dbReference type="PROSITE" id="PS50010">
    <property type="entry name" value="DH_2"/>
    <property type="match status" value="1"/>
</dbReference>
<dbReference type="SUPFAM" id="SSF48350">
    <property type="entry name" value="GTPase activation domain, GAP"/>
    <property type="match status" value="1"/>
</dbReference>
<feature type="compositionally biased region" description="Basic and acidic residues" evidence="7">
    <location>
        <begin position="207"/>
        <end position="220"/>
    </location>
</feature>
<dbReference type="InterPro" id="IPR001331">
    <property type="entry name" value="GDS_CDC24_CS"/>
</dbReference>
<feature type="region of interest" description="Disordered" evidence="7">
    <location>
        <begin position="122"/>
        <end position="302"/>
    </location>
</feature>
<dbReference type="EMBL" id="JARGDH010000002">
    <property type="protein sequence ID" value="KAL0274683.1"/>
    <property type="molecule type" value="Genomic_DNA"/>
</dbReference>
<dbReference type="Gene3D" id="1.10.555.10">
    <property type="entry name" value="Rho GTPase activation protein"/>
    <property type="match status" value="1"/>
</dbReference>
<dbReference type="Gene3D" id="2.30.29.30">
    <property type="entry name" value="Pleckstrin-homology domain (PH domain)/Phosphotyrosine-binding domain (PTB)"/>
    <property type="match status" value="1"/>
</dbReference>
<evidence type="ECO:0000259" key="8">
    <source>
        <dbReference type="PROSITE" id="PS50004"/>
    </source>
</evidence>
<feature type="compositionally biased region" description="Basic and acidic residues" evidence="7">
    <location>
        <begin position="139"/>
        <end position="160"/>
    </location>
</feature>
<dbReference type="GO" id="GO:0043197">
    <property type="term" value="C:dendritic spine"/>
    <property type="evidence" value="ECO:0007669"/>
    <property type="project" value="UniProtKB-SubCell"/>
</dbReference>
<dbReference type="InterPro" id="IPR001849">
    <property type="entry name" value="PH_domain"/>
</dbReference>
<dbReference type="InterPro" id="IPR000219">
    <property type="entry name" value="DH_dom"/>
</dbReference>
<feature type="compositionally biased region" description="Basic and acidic residues" evidence="7">
    <location>
        <begin position="292"/>
        <end position="302"/>
    </location>
</feature>
<feature type="domain" description="DH" evidence="9">
    <location>
        <begin position="461"/>
        <end position="642"/>
    </location>
</feature>
<feature type="domain" description="Rho-GAP" evidence="10">
    <location>
        <begin position="991"/>
        <end position="1185"/>
    </location>
</feature>
<dbReference type="SUPFAM" id="SSF48065">
    <property type="entry name" value="DBL homology domain (DH-domain)"/>
    <property type="match status" value="1"/>
</dbReference>
<dbReference type="PANTHER" id="PTHR23182:SF1">
    <property type="entry name" value="RHO GTPASE ACTIVATING PROTEIN AT 1A, ISOFORM E"/>
    <property type="match status" value="1"/>
</dbReference>